<dbReference type="InterPro" id="IPR016135">
    <property type="entry name" value="UBQ-conjugating_enzyme/RWD"/>
</dbReference>
<dbReference type="SUPFAM" id="SSF54495">
    <property type="entry name" value="UBC-like"/>
    <property type="match status" value="1"/>
</dbReference>
<feature type="domain" description="RWD" evidence="8">
    <location>
        <begin position="27"/>
        <end position="139"/>
    </location>
</feature>
<evidence type="ECO:0000256" key="1">
    <source>
        <dbReference type="ARBA" id="ARBA00022679"/>
    </source>
</evidence>
<comment type="similarity">
    <text evidence="5">Belongs to the protein kinase superfamily. Ser/Thr protein kinase family. GCN2 subfamily.</text>
</comment>
<dbReference type="PANTHER" id="PTHR11042">
    <property type="entry name" value="EUKARYOTIC TRANSLATION INITIATION FACTOR 2-ALPHA KINASE EIF2-ALPHA KINASE -RELATED"/>
    <property type="match status" value="1"/>
</dbReference>
<protein>
    <recommendedName>
        <fullName evidence="11">Protein kinase</fullName>
    </recommendedName>
</protein>
<comment type="caution">
    <text evidence="9">The sequence shown here is derived from an EMBL/GenBank/DDBJ whole genome shotgun (WGS) entry which is preliminary data.</text>
</comment>
<feature type="region of interest" description="Disordered" evidence="6">
    <location>
        <begin position="361"/>
        <end position="441"/>
    </location>
</feature>
<evidence type="ECO:0000256" key="5">
    <source>
        <dbReference type="ARBA" id="ARBA00037982"/>
    </source>
</evidence>
<dbReference type="GO" id="GO:0004694">
    <property type="term" value="F:eukaryotic translation initiation factor 2alpha kinase activity"/>
    <property type="evidence" value="ECO:0007669"/>
    <property type="project" value="TreeGrafter"/>
</dbReference>
<evidence type="ECO:0000259" key="7">
    <source>
        <dbReference type="PROSITE" id="PS50011"/>
    </source>
</evidence>
<evidence type="ECO:0000256" key="4">
    <source>
        <dbReference type="ARBA" id="ARBA00022840"/>
    </source>
</evidence>
<keyword evidence="1" id="KW-0808">Transferase</keyword>
<dbReference type="Gene3D" id="1.10.510.10">
    <property type="entry name" value="Transferase(Phosphotransferase) domain 1"/>
    <property type="match status" value="1"/>
</dbReference>
<dbReference type="PROSITE" id="PS50908">
    <property type="entry name" value="RWD"/>
    <property type="match status" value="1"/>
</dbReference>
<dbReference type="AlphaFoldDB" id="A0A836KRE0"/>
<dbReference type="Pfam" id="PF05773">
    <property type="entry name" value="RWD"/>
    <property type="match status" value="1"/>
</dbReference>
<dbReference type="GO" id="GO:0005634">
    <property type="term" value="C:nucleus"/>
    <property type="evidence" value="ECO:0007669"/>
    <property type="project" value="TreeGrafter"/>
</dbReference>
<feature type="region of interest" description="Disordered" evidence="6">
    <location>
        <begin position="143"/>
        <end position="166"/>
    </location>
</feature>
<dbReference type="InterPro" id="IPR050339">
    <property type="entry name" value="CC_SR_Kinase"/>
</dbReference>
<dbReference type="InterPro" id="IPR008271">
    <property type="entry name" value="Ser/Thr_kinase_AS"/>
</dbReference>
<dbReference type="EMBL" id="JAFEUZ010000011">
    <property type="protein sequence ID" value="KAG5484699.1"/>
    <property type="molecule type" value="Genomic_DNA"/>
</dbReference>
<reference evidence="9 10" key="1">
    <citation type="submission" date="2021-03" db="EMBL/GenBank/DDBJ databases">
        <title>Leishmania (Mundinia) martiniquensis Genome sequencing and assembly.</title>
        <authorList>
            <person name="Almutairi H."/>
            <person name="Gatherer D."/>
        </authorList>
    </citation>
    <scope>NUCLEOTIDE SEQUENCE [LARGE SCALE GENOMIC DNA]</scope>
    <source>
        <strain evidence="9">LSCM1</strain>
    </source>
</reference>
<keyword evidence="2" id="KW-0547">Nucleotide-binding</keyword>
<dbReference type="SUPFAM" id="SSF56112">
    <property type="entry name" value="Protein kinase-like (PK-like)"/>
    <property type="match status" value="1"/>
</dbReference>
<keyword evidence="10" id="KW-1185">Reference proteome</keyword>
<evidence type="ECO:0000313" key="9">
    <source>
        <dbReference type="EMBL" id="KAG5484699.1"/>
    </source>
</evidence>
<dbReference type="PROSITE" id="PS00108">
    <property type="entry name" value="PROTEIN_KINASE_ST"/>
    <property type="match status" value="1"/>
</dbReference>
<evidence type="ECO:0000259" key="8">
    <source>
        <dbReference type="PROSITE" id="PS50908"/>
    </source>
</evidence>
<proteinExistence type="inferred from homology"/>
<dbReference type="PROSITE" id="PS50011">
    <property type="entry name" value="PROTEIN_KINASE_DOM"/>
    <property type="match status" value="1"/>
</dbReference>
<dbReference type="Proteomes" id="UP000673552">
    <property type="component" value="Chromosome 11"/>
</dbReference>
<accession>A0A836KRE0</accession>
<evidence type="ECO:0000313" key="10">
    <source>
        <dbReference type="Proteomes" id="UP000673552"/>
    </source>
</evidence>
<dbReference type="CDD" id="cd13996">
    <property type="entry name" value="STKc_EIF2AK"/>
    <property type="match status" value="1"/>
</dbReference>
<evidence type="ECO:0008006" key="11">
    <source>
        <dbReference type="Google" id="ProtNLM"/>
    </source>
</evidence>
<sequence length="1230" mass="135960">MTKKKNDSLSCSLVHAYDTGENGEVKEEIDVIVNTYENVRVSGKSLAHYRVLIPLASESRPSRRVTLEIRVVPGYPYVAPAISLLFPPGLRPGSEDTLSEYEVKQMAKEVWDSIQPCLPSGMPCMMQIISTVATIVECGIDPPSQQQSRKSQGEPKVLTAGQSSSQTPVPLKAKEALKLSLFAFHLLKKCCHMKDPESNEEAASNFDWLAKYLLDSAGIFPEAARRFFPWNGISFSRAFTTNIEGVLALPVEQQGLPKWLWEDEGCNLRIQQGSEGRYRNEFIQQRLLGSGGFAPVYVCRKKIDGRLYAIKKIAMSEAQSEKVLREVQTLAALNHKNIVRYYDAWVEGGCDEDLREFVEADAENEEDEETEHGGKTPPSTSRAAVRPSTCSDTDRTSSPYSSSEAESSPADTSESDDELEEPCSNSDGAPSDAETEKGVKRSPIKCQTLYIQMELCSARSLRHLIEESDSSGSGGIFSSANGEKVAVSILRQLLSVTAHTHRERIVHRDLKPDNVLFQMESNHNSDEAGTIRVADFGLARVMSGVKRITSVLDVDDASTSTNMASESHPTGNCGSVLYCAPEQEKGLEYDFKVDEFSIGMIAFEMWLAIAGKGFRERFTIMGEVWRSGKLPQWFVKWNPTMAEIIEGLLEPDPRQRTTCEAVLSTAELPGDPADLTSALDTVDKYGERIAGRIIQKIQRMGCEFRKPSRAYRDDTRFVGSTQCTDVVQAVQVIGMLHGAVPVAFFDSTVAMNPKLAEMNVDCVVDGRGHSFAYSTHPHFAIASFLGMQENGSIGSFYQFYHRARSYVVFTTPLPHLDVFNECVLDPFLSLCHLLALTEMTEPVEVIVSHAHWFKTVFPTEIGTRSPPPALCHLRSEIHTADQVGHAISRITESLCAAGLLICDERDEYIKKYTIAVLDVIKMFAAHMNTHLTLAMDPALQPSDLLVARRALETGVLFECRSMRGKVSLAFGCSLDNFTANCTVVNPDTSAFSVVVDVQQLLSVAMHVHLNWRENLLLDGIAAKRQDLYSLTQLPHVVEAAIQLWKGNIRACIRADTDAHALARALKAKQIRWLLVDGKRIVAASTNQQSKVNGHGGDIALDDLRQVVRSLSVKEKSTSGANIDVQFLSGKGESRTADKIVELFSTMMTPPPTTVLVVNAGVKRIQECLEQFNESASESPLENPVEPTLAKWVRANAAASSVVPVYSLTDGKIVFFVNYKRFKVFSKRIKP</sequence>
<dbReference type="GO" id="GO:0005829">
    <property type="term" value="C:cytosol"/>
    <property type="evidence" value="ECO:0007669"/>
    <property type="project" value="TreeGrafter"/>
</dbReference>
<dbReference type="GeneID" id="92516449"/>
<name>A0A836KRE0_9TRYP</name>
<dbReference type="RefSeq" id="XP_067180478.1">
    <property type="nucleotide sequence ID" value="XM_067323937.1"/>
</dbReference>
<dbReference type="Pfam" id="PF00069">
    <property type="entry name" value="Pkinase"/>
    <property type="match status" value="2"/>
</dbReference>
<evidence type="ECO:0000256" key="2">
    <source>
        <dbReference type="ARBA" id="ARBA00022741"/>
    </source>
</evidence>
<dbReference type="GO" id="GO:0005524">
    <property type="term" value="F:ATP binding"/>
    <property type="evidence" value="ECO:0007669"/>
    <property type="project" value="UniProtKB-KW"/>
</dbReference>
<dbReference type="OrthoDB" id="1405469at2759"/>
<dbReference type="PANTHER" id="PTHR11042:SF136">
    <property type="entry name" value="EIF-2-ALPHA KINASE GCN2"/>
    <property type="match status" value="1"/>
</dbReference>
<dbReference type="FunFam" id="3.30.200.20:FF:001010">
    <property type="entry name" value="eIF-2 alpha kinase"/>
    <property type="match status" value="1"/>
</dbReference>
<gene>
    <name evidence="9" type="ORF">LSCM1_06516</name>
</gene>
<dbReference type="InterPro" id="IPR000719">
    <property type="entry name" value="Prot_kinase_dom"/>
</dbReference>
<dbReference type="FunFam" id="1.10.510.10:FF:001895">
    <property type="entry name" value="eIF-2 alpha kinase"/>
    <property type="match status" value="1"/>
</dbReference>
<dbReference type="Gene3D" id="3.30.200.20">
    <property type="entry name" value="Phosphorylase Kinase, domain 1"/>
    <property type="match status" value="1"/>
</dbReference>
<dbReference type="SMART" id="SM00220">
    <property type="entry name" value="S_TKc"/>
    <property type="match status" value="1"/>
</dbReference>
<keyword evidence="4" id="KW-0067">ATP-binding</keyword>
<dbReference type="KEGG" id="lmat:92516449"/>
<feature type="domain" description="Protein kinase" evidence="7">
    <location>
        <begin position="282"/>
        <end position="668"/>
    </location>
</feature>
<evidence type="ECO:0000256" key="3">
    <source>
        <dbReference type="ARBA" id="ARBA00022777"/>
    </source>
</evidence>
<keyword evidence="3" id="KW-0418">Kinase</keyword>
<feature type="compositionally biased region" description="Acidic residues" evidence="6">
    <location>
        <begin position="361"/>
        <end position="370"/>
    </location>
</feature>
<dbReference type="InterPro" id="IPR011009">
    <property type="entry name" value="Kinase-like_dom_sf"/>
</dbReference>
<feature type="compositionally biased region" description="Low complexity" evidence="6">
    <location>
        <begin position="396"/>
        <end position="412"/>
    </location>
</feature>
<evidence type="ECO:0000256" key="6">
    <source>
        <dbReference type="SAM" id="MobiDB-lite"/>
    </source>
</evidence>
<organism evidence="9 10">
    <name type="scientific">Leishmania martiniquensis</name>
    <dbReference type="NCBI Taxonomy" id="1580590"/>
    <lineage>
        <taxon>Eukaryota</taxon>
        <taxon>Discoba</taxon>
        <taxon>Euglenozoa</taxon>
        <taxon>Kinetoplastea</taxon>
        <taxon>Metakinetoplastina</taxon>
        <taxon>Trypanosomatida</taxon>
        <taxon>Trypanosomatidae</taxon>
        <taxon>Leishmaniinae</taxon>
        <taxon>Leishmania</taxon>
    </lineage>
</organism>
<dbReference type="InterPro" id="IPR006575">
    <property type="entry name" value="RWD_dom"/>
</dbReference>